<dbReference type="PANTHER" id="PTHR33494">
    <property type="entry name" value="OS02G0793800 PROTEIN"/>
    <property type="match status" value="1"/>
</dbReference>
<accession>A0AA36E8Z2</accession>
<evidence type="ECO:0000313" key="3">
    <source>
        <dbReference type="Proteomes" id="UP001177003"/>
    </source>
</evidence>
<gene>
    <name evidence="2" type="ORF">LSALG_LOCUS25058</name>
</gene>
<proteinExistence type="predicted"/>
<dbReference type="EMBL" id="OX465081">
    <property type="protein sequence ID" value="CAI9285595.1"/>
    <property type="molecule type" value="Genomic_DNA"/>
</dbReference>
<reference evidence="2" key="1">
    <citation type="submission" date="2023-04" db="EMBL/GenBank/DDBJ databases">
        <authorList>
            <person name="Vijverberg K."/>
            <person name="Xiong W."/>
            <person name="Schranz E."/>
        </authorList>
    </citation>
    <scope>NUCLEOTIDE SEQUENCE</scope>
</reference>
<evidence type="ECO:0000313" key="2">
    <source>
        <dbReference type="EMBL" id="CAI9285595.1"/>
    </source>
</evidence>
<evidence type="ECO:0000259" key="1">
    <source>
        <dbReference type="Pfam" id="PF24818"/>
    </source>
</evidence>
<protein>
    <recommendedName>
        <fullName evidence="1">TRF2/HOY1 PH-like domain-containing protein</fullName>
    </recommendedName>
</protein>
<dbReference type="Proteomes" id="UP001177003">
    <property type="component" value="Chromosome 5"/>
</dbReference>
<keyword evidence="3" id="KW-1185">Reference proteome</keyword>
<feature type="domain" description="TRF2/HOY1 PH-like" evidence="1">
    <location>
        <begin position="207"/>
        <end position="326"/>
    </location>
</feature>
<dbReference type="PANTHER" id="PTHR33494:SF29">
    <property type="match status" value="1"/>
</dbReference>
<dbReference type="AlphaFoldDB" id="A0AA36E8Z2"/>
<dbReference type="Pfam" id="PF24818">
    <property type="entry name" value="PH_TRF2_HOY1"/>
    <property type="match status" value="1"/>
</dbReference>
<name>A0AA36E8Z2_LACSI</name>
<dbReference type="InterPro" id="IPR057939">
    <property type="entry name" value="TRF2_HOY1_PH"/>
</dbReference>
<organism evidence="2 3">
    <name type="scientific">Lactuca saligna</name>
    <name type="common">Willowleaf lettuce</name>
    <dbReference type="NCBI Taxonomy" id="75948"/>
    <lineage>
        <taxon>Eukaryota</taxon>
        <taxon>Viridiplantae</taxon>
        <taxon>Streptophyta</taxon>
        <taxon>Embryophyta</taxon>
        <taxon>Tracheophyta</taxon>
        <taxon>Spermatophyta</taxon>
        <taxon>Magnoliopsida</taxon>
        <taxon>eudicotyledons</taxon>
        <taxon>Gunneridae</taxon>
        <taxon>Pentapetalae</taxon>
        <taxon>asterids</taxon>
        <taxon>campanulids</taxon>
        <taxon>Asterales</taxon>
        <taxon>Asteraceae</taxon>
        <taxon>Cichorioideae</taxon>
        <taxon>Cichorieae</taxon>
        <taxon>Lactucinae</taxon>
        <taxon>Lactuca</taxon>
    </lineage>
</organism>
<sequence>MVDEGSTVGRMVVCIGGMEGDVGELKILYYSISFTSTRFHKFKRFSLSVSYLISPNYLVITTPPLVLLVFGAFQGRHTWSLACLFIEFRLMWPEKKRTNAWQWQEQETTDFAGEKRQMELKKIEEPLPKRMKSSSDDTTNEWLSEFKPMGLKLHKSPSFLELIEKELNEVNKNDGFLPSENLQVGNKKDVKTKVGTSDSIDKLKASNFPALRLKIGNWEYVSQHEGDLVAKCYFAKHKLVWEVLDGGLKNKIEIQWEDILSLKANFPENGPGTLTVLLGKQPLFFRETNPLPRKHTIWQATSDFTGGEASKSSKKHYLQCAQGVLNKHYEKLIHCDTRLNFLSQQFDTVLDKPFQESFIEAPNISHDIVSNRLEIFEVPSMVDINGIVLQPTSQCQLPGDANFAQEDVWKNNINVWQDRSYYSSHEGMISLSTSECLLQDANTAQKDTMEDHVYGWQKNTMEDQVNGWQKDTIDDLVYGWQDGNNHSNLVCNIPSNNYWMKQGWEEEFGNVSGYKQDLGLSRKGSFTDLLLSLPPGFSFDVFDDDKIL</sequence>